<dbReference type="SUPFAM" id="SSF47413">
    <property type="entry name" value="lambda repressor-like DNA-binding domains"/>
    <property type="match status" value="1"/>
</dbReference>
<dbReference type="PANTHER" id="PTHR30146">
    <property type="entry name" value="LACI-RELATED TRANSCRIPTIONAL REPRESSOR"/>
    <property type="match status" value="1"/>
</dbReference>
<keyword evidence="2" id="KW-0238">DNA-binding</keyword>
<dbReference type="GO" id="GO:0003700">
    <property type="term" value="F:DNA-binding transcription factor activity"/>
    <property type="evidence" value="ECO:0007669"/>
    <property type="project" value="TreeGrafter"/>
</dbReference>
<dbReference type="OrthoDB" id="37081at2"/>
<accession>A0A2U2RN43</accession>
<sequence>MPTPRARATIYSVAARAGVSISTVSLAINHPQRVSAQTRRRVAEASEAEGYRPGRSGATGGRSGLRTVAVAAPFSSWPSYYRRLDGILERLRNGGIEVLVHDLPSSNDTPAPLLDALPVRGDLDGVIIMGSPLSEAAESSILRSGIPAVLVDTLSEQLPTVTADDHRGGVLLGEHLLELGHRHLVFVHDGQASTDYVSAGMRRVEGLQQVIDAAGARVDATADAPGLVQRALDAGATAILANHDALAARVLRECADSGVAVPHQLSVTGYDGGALAGALDLTTVEQPLAATGATAADLLIGVLDGTTPAVRAITLECSLVVGGTTGAPAAD</sequence>
<dbReference type="Gene3D" id="3.40.50.2300">
    <property type="match status" value="2"/>
</dbReference>
<dbReference type="InterPro" id="IPR010982">
    <property type="entry name" value="Lambda_DNA-bd_dom_sf"/>
</dbReference>
<gene>
    <name evidence="5" type="ORF">DEO23_01145</name>
</gene>
<name>A0A2U2RN43_9MICO</name>
<keyword evidence="6" id="KW-1185">Reference proteome</keyword>
<evidence type="ECO:0000256" key="1">
    <source>
        <dbReference type="ARBA" id="ARBA00023015"/>
    </source>
</evidence>
<dbReference type="PANTHER" id="PTHR30146:SF155">
    <property type="entry name" value="ALANINE RACEMASE"/>
    <property type="match status" value="1"/>
</dbReference>
<dbReference type="SUPFAM" id="SSF53822">
    <property type="entry name" value="Periplasmic binding protein-like I"/>
    <property type="match status" value="1"/>
</dbReference>
<dbReference type="PROSITE" id="PS50932">
    <property type="entry name" value="HTH_LACI_2"/>
    <property type="match status" value="1"/>
</dbReference>
<evidence type="ECO:0000313" key="6">
    <source>
        <dbReference type="Proteomes" id="UP000245590"/>
    </source>
</evidence>
<dbReference type="RefSeq" id="WP_109274174.1">
    <property type="nucleotide sequence ID" value="NZ_QFKX01000001.1"/>
</dbReference>
<reference evidence="5 6" key="1">
    <citation type="submission" date="2018-05" db="EMBL/GenBank/DDBJ databases">
        <title>Brachybacterium sp. M1HQ-2T, whole genome shotgun sequence.</title>
        <authorList>
            <person name="Tuo L."/>
        </authorList>
    </citation>
    <scope>NUCLEOTIDE SEQUENCE [LARGE SCALE GENOMIC DNA]</scope>
    <source>
        <strain evidence="5 6">M1HQ-2</strain>
    </source>
</reference>
<dbReference type="Pfam" id="PF00356">
    <property type="entry name" value="LacI"/>
    <property type="match status" value="1"/>
</dbReference>
<organism evidence="5 6">
    <name type="scientific">Brachybacterium endophyticum</name>
    <dbReference type="NCBI Taxonomy" id="2182385"/>
    <lineage>
        <taxon>Bacteria</taxon>
        <taxon>Bacillati</taxon>
        <taxon>Actinomycetota</taxon>
        <taxon>Actinomycetes</taxon>
        <taxon>Micrococcales</taxon>
        <taxon>Dermabacteraceae</taxon>
        <taxon>Brachybacterium</taxon>
    </lineage>
</organism>
<dbReference type="GO" id="GO:0000976">
    <property type="term" value="F:transcription cis-regulatory region binding"/>
    <property type="evidence" value="ECO:0007669"/>
    <property type="project" value="TreeGrafter"/>
</dbReference>
<keyword evidence="3" id="KW-0804">Transcription</keyword>
<evidence type="ECO:0000259" key="4">
    <source>
        <dbReference type="PROSITE" id="PS50932"/>
    </source>
</evidence>
<dbReference type="CDD" id="cd01392">
    <property type="entry name" value="HTH_LacI"/>
    <property type="match status" value="1"/>
</dbReference>
<dbReference type="SMART" id="SM00354">
    <property type="entry name" value="HTH_LACI"/>
    <property type="match status" value="1"/>
</dbReference>
<keyword evidence="1" id="KW-0805">Transcription regulation</keyword>
<evidence type="ECO:0000313" key="5">
    <source>
        <dbReference type="EMBL" id="PWH07290.1"/>
    </source>
</evidence>
<dbReference type="InterPro" id="IPR000843">
    <property type="entry name" value="HTH_LacI"/>
</dbReference>
<protein>
    <submittedName>
        <fullName evidence="5">LacI family transcriptional regulator</fullName>
    </submittedName>
</protein>
<dbReference type="Pfam" id="PF13377">
    <property type="entry name" value="Peripla_BP_3"/>
    <property type="match status" value="1"/>
</dbReference>
<dbReference type="Proteomes" id="UP000245590">
    <property type="component" value="Unassembled WGS sequence"/>
</dbReference>
<dbReference type="InterPro" id="IPR046335">
    <property type="entry name" value="LacI/GalR-like_sensor"/>
</dbReference>
<dbReference type="Gene3D" id="1.10.260.40">
    <property type="entry name" value="lambda repressor-like DNA-binding domains"/>
    <property type="match status" value="1"/>
</dbReference>
<dbReference type="AlphaFoldDB" id="A0A2U2RN43"/>
<feature type="domain" description="HTH lacI-type" evidence="4">
    <location>
        <begin position="8"/>
        <end position="59"/>
    </location>
</feature>
<dbReference type="CDD" id="cd06267">
    <property type="entry name" value="PBP1_LacI_sugar_binding-like"/>
    <property type="match status" value="1"/>
</dbReference>
<dbReference type="EMBL" id="QFKX01000001">
    <property type="protein sequence ID" value="PWH07290.1"/>
    <property type="molecule type" value="Genomic_DNA"/>
</dbReference>
<evidence type="ECO:0000256" key="3">
    <source>
        <dbReference type="ARBA" id="ARBA00023163"/>
    </source>
</evidence>
<evidence type="ECO:0000256" key="2">
    <source>
        <dbReference type="ARBA" id="ARBA00023125"/>
    </source>
</evidence>
<dbReference type="InterPro" id="IPR028082">
    <property type="entry name" value="Peripla_BP_I"/>
</dbReference>
<proteinExistence type="predicted"/>
<comment type="caution">
    <text evidence="5">The sequence shown here is derived from an EMBL/GenBank/DDBJ whole genome shotgun (WGS) entry which is preliminary data.</text>
</comment>